<dbReference type="GO" id="GO:0005221">
    <property type="term" value="F:intracellularly cyclic nucleotide-activated monoatomic cation channel activity"/>
    <property type="evidence" value="ECO:0007669"/>
    <property type="project" value="InterPro"/>
</dbReference>
<keyword evidence="3" id="KW-0472">Membrane</keyword>
<dbReference type="InterPro" id="IPR013099">
    <property type="entry name" value="K_chnl_dom"/>
</dbReference>
<dbReference type="InterPro" id="IPR000595">
    <property type="entry name" value="cNMP-bd_dom"/>
</dbReference>
<dbReference type="InterPro" id="IPR014710">
    <property type="entry name" value="RmlC-like_jellyroll"/>
</dbReference>
<dbReference type="SUPFAM" id="SSF51206">
    <property type="entry name" value="cAMP-binding domain-like"/>
    <property type="match status" value="1"/>
</dbReference>
<name>A0AB34JJ18_PRYPA</name>
<keyword evidence="1" id="KW-0406">Ion transport</keyword>
<dbReference type="Gene3D" id="2.60.120.10">
    <property type="entry name" value="Jelly Rolls"/>
    <property type="match status" value="1"/>
</dbReference>
<sequence>MQRITLLLISMVAACHATACVWHFVGRENDGTWISVDGVLSHSSNGDYEWGSAYLRSLYFTLVAVTTVGYGDIVPTTLVETVVATFIALIGGLLYPAVVGAIAALIEGAGRAKSKQKEEVLEFFIDLLQRFPEESNTLFRNAHGEHVRKRLIDSNVTVNMLRKPKALLITGAPDPTHSKDDCDSPSVSRRRPSNESEDEPYHDGSTSLSTSQLWNVATLVAMLYNIAASTYRAAVVQSLTVEGACVQLGVDLLADLPLWVDLLIVQALILFGVAVHSALIGSIVGVLAHLGEEEHTRARLLAGARAYMVAHNIPSSLQARVRDYLEASYVQNELPQQRVFRLLPPTLRLAAAKEMRFALITQTKLAQLFDAKLLARLCLLMQELVVPPFELLLLEGDRGNSMYCVQSGTLEVISLPHEGIETLVAMHQNLPAAAASSWARAASGWAAQVHAESVLSPNDHRVVVLATLECGAVLGETAFFLDTPRTATIRSVRSI</sequence>
<keyword evidence="1" id="KW-0813">Transport</keyword>
<dbReference type="PROSITE" id="PS51257">
    <property type="entry name" value="PROKAR_LIPOPROTEIN"/>
    <property type="match status" value="1"/>
</dbReference>
<dbReference type="AlphaFoldDB" id="A0AB34JJ18"/>
<feature type="region of interest" description="Disordered" evidence="2">
    <location>
        <begin position="169"/>
        <end position="208"/>
    </location>
</feature>
<dbReference type="CDD" id="cd00038">
    <property type="entry name" value="CAP_ED"/>
    <property type="match status" value="1"/>
</dbReference>
<keyword evidence="1" id="KW-0407">Ion channel</keyword>
<dbReference type="PROSITE" id="PS50042">
    <property type="entry name" value="CNMP_BINDING_3"/>
    <property type="match status" value="1"/>
</dbReference>
<evidence type="ECO:0000256" key="1">
    <source>
        <dbReference type="ARBA" id="ARBA00023286"/>
    </source>
</evidence>
<evidence type="ECO:0000256" key="4">
    <source>
        <dbReference type="SAM" id="SignalP"/>
    </source>
</evidence>
<organism evidence="6 7">
    <name type="scientific">Prymnesium parvum</name>
    <name type="common">Toxic golden alga</name>
    <dbReference type="NCBI Taxonomy" id="97485"/>
    <lineage>
        <taxon>Eukaryota</taxon>
        <taxon>Haptista</taxon>
        <taxon>Haptophyta</taxon>
        <taxon>Prymnesiophyceae</taxon>
        <taxon>Prymnesiales</taxon>
        <taxon>Prymnesiaceae</taxon>
        <taxon>Prymnesium</taxon>
    </lineage>
</organism>
<dbReference type="PANTHER" id="PTHR45638:SF11">
    <property type="entry name" value="CYCLIC NUCLEOTIDE-GATED CATION CHANNEL SUBUNIT A"/>
    <property type="match status" value="1"/>
</dbReference>
<dbReference type="SUPFAM" id="SSF81324">
    <property type="entry name" value="Voltage-gated potassium channels"/>
    <property type="match status" value="1"/>
</dbReference>
<dbReference type="GO" id="GO:0044877">
    <property type="term" value="F:protein-containing complex binding"/>
    <property type="evidence" value="ECO:0007669"/>
    <property type="project" value="TreeGrafter"/>
</dbReference>
<evidence type="ECO:0000256" key="2">
    <source>
        <dbReference type="SAM" id="MobiDB-lite"/>
    </source>
</evidence>
<evidence type="ECO:0000313" key="6">
    <source>
        <dbReference type="EMBL" id="KAL1520892.1"/>
    </source>
</evidence>
<feature type="transmembrane region" description="Helical" evidence="3">
    <location>
        <begin position="263"/>
        <end position="290"/>
    </location>
</feature>
<keyword evidence="4" id="KW-0732">Signal</keyword>
<proteinExistence type="predicted"/>
<accession>A0AB34JJ18</accession>
<keyword evidence="3" id="KW-0812">Transmembrane</keyword>
<keyword evidence="3" id="KW-1133">Transmembrane helix</keyword>
<protein>
    <recommendedName>
        <fullName evidence="5">Cyclic nucleotide-binding domain-containing protein</fullName>
    </recommendedName>
</protein>
<feature type="transmembrane region" description="Helical" evidence="3">
    <location>
        <begin position="82"/>
        <end position="106"/>
    </location>
</feature>
<feature type="domain" description="Cyclic nucleotide-binding" evidence="5">
    <location>
        <begin position="365"/>
        <end position="495"/>
    </location>
</feature>
<dbReference type="PANTHER" id="PTHR45638">
    <property type="entry name" value="CYCLIC NUCLEOTIDE-GATED CATION CHANNEL SUBUNIT A"/>
    <property type="match status" value="1"/>
</dbReference>
<evidence type="ECO:0000313" key="7">
    <source>
        <dbReference type="Proteomes" id="UP001515480"/>
    </source>
</evidence>
<evidence type="ECO:0000259" key="5">
    <source>
        <dbReference type="PROSITE" id="PS50042"/>
    </source>
</evidence>
<reference evidence="6 7" key="1">
    <citation type="journal article" date="2024" name="Science">
        <title>Giant polyketide synthase enzymes in the biosynthesis of giant marine polyether toxins.</title>
        <authorList>
            <person name="Fallon T.R."/>
            <person name="Shende V.V."/>
            <person name="Wierzbicki I.H."/>
            <person name="Pendleton A.L."/>
            <person name="Watervoot N.F."/>
            <person name="Auber R.P."/>
            <person name="Gonzalez D.J."/>
            <person name="Wisecaver J.H."/>
            <person name="Moore B.S."/>
        </authorList>
    </citation>
    <scope>NUCLEOTIDE SEQUENCE [LARGE SCALE GENOMIC DNA]</scope>
    <source>
        <strain evidence="6 7">12B1</strain>
    </source>
</reference>
<dbReference type="InterPro" id="IPR050866">
    <property type="entry name" value="CNG_cation_channel"/>
</dbReference>
<gene>
    <name evidence="6" type="ORF">AB1Y20_022453</name>
</gene>
<dbReference type="InterPro" id="IPR018490">
    <property type="entry name" value="cNMP-bd_dom_sf"/>
</dbReference>
<dbReference type="Gene3D" id="1.10.287.70">
    <property type="match status" value="1"/>
</dbReference>
<keyword evidence="7" id="KW-1185">Reference proteome</keyword>
<dbReference type="Proteomes" id="UP001515480">
    <property type="component" value="Unassembled WGS sequence"/>
</dbReference>
<keyword evidence="1" id="KW-1071">Ligand-gated ion channel</keyword>
<evidence type="ECO:0000256" key="3">
    <source>
        <dbReference type="SAM" id="Phobius"/>
    </source>
</evidence>
<comment type="caution">
    <text evidence="6">The sequence shown here is derived from an EMBL/GenBank/DDBJ whole genome shotgun (WGS) entry which is preliminary data.</text>
</comment>
<dbReference type="Gene3D" id="1.10.287.630">
    <property type="entry name" value="Helix hairpin bin"/>
    <property type="match status" value="1"/>
</dbReference>
<feature type="signal peptide" evidence="4">
    <location>
        <begin position="1"/>
        <end position="17"/>
    </location>
</feature>
<dbReference type="EMBL" id="JBGBPQ010000008">
    <property type="protein sequence ID" value="KAL1520892.1"/>
    <property type="molecule type" value="Genomic_DNA"/>
</dbReference>
<dbReference type="Pfam" id="PF07885">
    <property type="entry name" value="Ion_trans_2"/>
    <property type="match status" value="1"/>
</dbReference>
<feature type="chain" id="PRO_5044321515" description="Cyclic nucleotide-binding domain-containing protein" evidence="4">
    <location>
        <begin position="18"/>
        <end position="495"/>
    </location>
</feature>